<dbReference type="CDD" id="cd13578">
    <property type="entry name" value="PBP2_Bug27"/>
    <property type="match status" value="1"/>
</dbReference>
<dbReference type="SUPFAM" id="SSF53850">
    <property type="entry name" value="Periplasmic binding protein-like II"/>
    <property type="match status" value="1"/>
</dbReference>
<dbReference type="PANTHER" id="PTHR42928">
    <property type="entry name" value="TRICARBOXYLATE-BINDING PROTEIN"/>
    <property type="match status" value="1"/>
</dbReference>
<dbReference type="Proteomes" id="UP000019113">
    <property type="component" value="Unassembled WGS sequence"/>
</dbReference>
<sequence length="323" mass="33619">MKNAMSTSLLVGLLASLVSISSFAESNWPQKPIHLMVPYPPGGNVDLIGRTLSEPLSRALGQPVVVENRAGAGGTIASSEVARADADGYTLLIGDIATHGINPHVYGNLAYDPVEDFAPILQITSVPLVMGIGPKLGVTTFEEFMALAKSSPESIDYASAGNGTPQQLAFEYLKAKTGIEGLHIPYKGSAPARTALIAGEIGVFIDGTLVPSVKEGSVTALAVTGQERSAALPDVPTLMELGVDDYSFASWHGLFAPAGTPADVVETLNAAVNEVLADPEIQQRFAAVNIGLVGGTPEAFAEYVEQQSQQLGELVELAGATNH</sequence>
<keyword evidence="2" id="KW-0732">Signal</keyword>
<evidence type="ECO:0000256" key="1">
    <source>
        <dbReference type="ARBA" id="ARBA00006987"/>
    </source>
</evidence>
<protein>
    <recommendedName>
        <fullName evidence="5">Tripartite tricarboxylate transporter substrate binding protein</fullName>
    </recommendedName>
</protein>
<organism evidence="3 4">
    <name type="scientific">Halomonas huangheensis</name>
    <dbReference type="NCBI Taxonomy" id="1178482"/>
    <lineage>
        <taxon>Bacteria</taxon>
        <taxon>Pseudomonadati</taxon>
        <taxon>Pseudomonadota</taxon>
        <taxon>Gammaproteobacteria</taxon>
        <taxon>Oceanospirillales</taxon>
        <taxon>Halomonadaceae</taxon>
        <taxon>Halomonas</taxon>
    </lineage>
</organism>
<dbReference type="EMBL" id="AVBC01000039">
    <property type="protein sequence ID" value="ERL49597.1"/>
    <property type="molecule type" value="Genomic_DNA"/>
</dbReference>
<evidence type="ECO:0000256" key="2">
    <source>
        <dbReference type="SAM" id="SignalP"/>
    </source>
</evidence>
<dbReference type="Gene3D" id="3.40.190.150">
    <property type="entry name" value="Bordetella uptake gene, domain 1"/>
    <property type="match status" value="1"/>
</dbReference>
<feature type="signal peptide" evidence="2">
    <location>
        <begin position="1"/>
        <end position="24"/>
    </location>
</feature>
<dbReference type="STRING" id="1178482.AR456_01890"/>
<evidence type="ECO:0000313" key="3">
    <source>
        <dbReference type="EMBL" id="ERL49597.1"/>
    </source>
</evidence>
<dbReference type="InterPro" id="IPR042100">
    <property type="entry name" value="Bug_dom1"/>
</dbReference>
<accession>W1N1Y1</accession>
<dbReference type="InterPro" id="IPR005064">
    <property type="entry name" value="BUG"/>
</dbReference>
<comment type="similarity">
    <text evidence="1">Belongs to the UPF0065 (bug) family.</text>
</comment>
<name>W1N1Y1_9GAMM</name>
<dbReference type="Gene3D" id="3.40.190.10">
    <property type="entry name" value="Periplasmic binding protein-like II"/>
    <property type="match status" value="1"/>
</dbReference>
<evidence type="ECO:0000313" key="4">
    <source>
        <dbReference type="Proteomes" id="UP000019113"/>
    </source>
</evidence>
<reference evidence="3 4" key="1">
    <citation type="submission" date="2013-08" db="EMBL/GenBank/DDBJ databases">
        <title>draft genome of Halomonas huanghegensis, strain BJGMM-B45T.</title>
        <authorList>
            <person name="Miao C."/>
            <person name="Wan Y."/>
            <person name="Jin W."/>
        </authorList>
    </citation>
    <scope>NUCLEOTIDE SEQUENCE [LARGE SCALE GENOMIC DNA]</scope>
    <source>
        <strain evidence="3 4">BJGMM-B45</strain>
    </source>
</reference>
<dbReference type="Pfam" id="PF03401">
    <property type="entry name" value="TctC"/>
    <property type="match status" value="1"/>
</dbReference>
<keyword evidence="4" id="KW-1185">Reference proteome</keyword>
<dbReference type="PATRIC" id="fig|1178482.3.peg.2691"/>
<dbReference type="eggNOG" id="COG3181">
    <property type="taxonomic scope" value="Bacteria"/>
</dbReference>
<dbReference type="PANTHER" id="PTHR42928:SF5">
    <property type="entry name" value="BLR1237 PROTEIN"/>
    <property type="match status" value="1"/>
</dbReference>
<feature type="chain" id="PRO_5009977299" description="Tripartite tricarboxylate transporter substrate binding protein" evidence="2">
    <location>
        <begin position="25"/>
        <end position="323"/>
    </location>
</feature>
<dbReference type="KEGG" id="hhu:AR456_01890"/>
<dbReference type="PIRSF" id="PIRSF017082">
    <property type="entry name" value="YflP"/>
    <property type="match status" value="1"/>
</dbReference>
<evidence type="ECO:0008006" key="5">
    <source>
        <dbReference type="Google" id="ProtNLM"/>
    </source>
</evidence>
<gene>
    <name evidence="3" type="ORF">BJB45_00330</name>
</gene>
<dbReference type="AlphaFoldDB" id="W1N1Y1"/>
<proteinExistence type="inferred from homology"/>
<comment type="caution">
    <text evidence="3">The sequence shown here is derived from an EMBL/GenBank/DDBJ whole genome shotgun (WGS) entry which is preliminary data.</text>
</comment>